<feature type="region of interest" description="Disordered" evidence="1">
    <location>
        <begin position="1"/>
        <end position="124"/>
    </location>
</feature>
<accession>A0AAD1VW42</accession>
<keyword evidence="3" id="KW-1185">Reference proteome</keyword>
<protein>
    <submittedName>
        <fullName evidence="2">Uncharacterized protein</fullName>
    </submittedName>
</protein>
<organism evidence="2 3">
    <name type="scientific">Pelobates cultripes</name>
    <name type="common">Western spadefoot toad</name>
    <dbReference type="NCBI Taxonomy" id="61616"/>
    <lineage>
        <taxon>Eukaryota</taxon>
        <taxon>Metazoa</taxon>
        <taxon>Chordata</taxon>
        <taxon>Craniata</taxon>
        <taxon>Vertebrata</taxon>
        <taxon>Euteleostomi</taxon>
        <taxon>Amphibia</taxon>
        <taxon>Batrachia</taxon>
        <taxon>Anura</taxon>
        <taxon>Pelobatoidea</taxon>
        <taxon>Pelobatidae</taxon>
        <taxon>Pelobates</taxon>
    </lineage>
</organism>
<dbReference type="Proteomes" id="UP001295444">
    <property type="component" value="Chromosome 02"/>
</dbReference>
<dbReference type="EMBL" id="OW240913">
    <property type="protein sequence ID" value="CAH2253869.1"/>
    <property type="molecule type" value="Genomic_DNA"/>
</dbReference>
<dbReference type="AlphaFoldDB" id="A0AAD1VW42"/>
<feature type="compositionally biased region" description="Basic and acidic residues" evidence="1">
    <location>
        <begin position="1"/>
        <end position="11"/>
    </location>
</feature>
<sequence>MKHKKQAEGRLGKPPQGVWEPPATTPRTRGPLGQRASGVDLHRTPYPPRKQGTPKKGKTQSPDSHHGAPRSPTSRDNTSRHSGGAPRAVRQKSSPLPTHRTSAIALRTDPSRSHRYAGTQRWHIHPDSARNNQHIKGLTTPVNCCASGTDLTCPS</sequence>
<evidence type="ECO:0000256" key="1">
    <source>
        <dbReference type="SAM" id="MobiDB-lite"/>
    </source>
</evidence>
<proteinExistence type="predicted"/>
<feature type="compositionally biased region" description="Polar residues" evidence="1">
    <location>
        <begin position="91"/>
        <end position="101"/>
    </location>
</feature>
<evidence type="ECO:0000313" key="3">
    <source>
        <dbReference type="Proteomes" id="UP001295444"/>
    </source>
</evidence>
<name>A0AAD1VW42_PELCU</name>
<gene>
    <name evidence="2" type="ORF">PECUL_23A042613</name>
</gene>
<evidence type="ECO:0000313" key="2">
    <source>
        <dbReference type="EMBL" id="CAH2253869.1"/>
    </source>
</evidence>
<reference evidence="2" key="1">
    <citation type="submission" date="2022-03" db="EMBL/GenBank/DDBJ databases">
        <authorList>
            <person name="Alioto T."/>
            <person name="Alioto T."/>
            <person name="Gomez Garrido J."/>
        </authorList>
    </citation>
    <scope>NUCLEOTIDE SEQUENCE</scope>
</reference>